<feature type="domain" description="Activator of Hsp90 ATPase homologue 1/2-like C-terminal" evidence="2">
    <location>
        <begin position="23"/>
        <end position="149"/>
    </location>
</feature>
<protein>
    <submittedName>
        <fullName evidence="3">SRPBCC family protein</fullName>
    </submittedName>
</protein>
<gene>
    <name evidence="3" type="ORF">PUV54_04440</name>
</gene>
<proteinExistence type="inferred from homology"/>
<evidence type="ECO:0000313" key="3">
    <source>
        <dbReference type="EMBL" id="WDI32442.1"/>
    </source>
</evidence>
<dbReference type="CDD" id="cd08899">
    <property type="entry name" value="SRPBCC_CalC_Aha1-like_6"/>
    <property type="match status" value="1"/>
</dbReference>
<dbReference type="Proteomes" id="UP001214043">
    <property type="component" value="Chromosome"/>
</dbReference>
<dbReference type="AlphaFoldDB" id="A0AAF0CI22"/>
<reference evidence="3" key="1">
    <citation type="submission" date="2023-02" db="EMBL/GenBank/DDBJ databases">
        <title>Genome sequence of Hyphococcus flavus.</title>
        <authorList>
            <person name="Rong J.-C."/>
            <person name="Zhao Q."/>
            <person name="Yi M."/>
            <person name="Wu J.-Y."/>
        </authorList>
    </citation>
    <scope>NUCLEOTIDE SEQUENCE</scope>
    <source>
        <strain evidence="3">MCCC 1K03223</strain>
    </source>
</reference>
<evidence type="ECO:0000313" key="4">
    <source>
        <dbReference type="Proteomes" id="UP001214043"/>
    </source>
</evidence>
<dbReference type="Pfam" id="PF08327">
    <property type="entry name" value="AHSA1"/>
    <property type="match status" value="1"/>
</dbReference>
<dbReference type="KEGG" id="hfl:PUV54_04440"/>
<comment type="similarity">
    <text evidence="1">Belongs to the AHA1 family.</text>
</comment>
<dbReference type="Gene3D" id="3.30.530.20">
    <property type="match status" value="1"/>
</dbReference>
<dbReference type="EMBL" id="CP118166">
    <property type="protein sequence ID" value="WDI32442.1"/>
    <property type="molecule type" value="Genomic_DNA"/>
</dbReference>
<keyword evidence="4" id="KW-1185">Reference proteome</keyword>
<dbReference type="RefSeq" id="WP_274494364.1">
    <property type="nucleotide sequence ID" value="NZ_CP118166.1"/>
</dbReference>
<evidence type="ECO:0000259" key="2">
    <source>
        <dbReference type="Pfam" id="PF08327"/>
    </source>
</evidence>
<accession>A0AAF0CI22</accession>
<evidence type="ECO:0000256" key="1">
    <source>
        <dbReference type="ARBA" id="ARBA00006817"/>
    </source>
</evidence>
<dbReference type="InterPro" id="IPR023393">
    <property type="entry name" value="START-like_dom_sf"/>
</dbReference>
<name>A0AAF0CI22_9PROT</name>
<dbReference type="SUPFAM" id="SSF55961">
    <property type="entry name" value="Bet v1-like"/>
    <property type="match status" value="1"/>
</dbReference>
<sequence length="183" mass="21058">MNKYGEVLEDGSLYFVRELPGDIERAWAWIAEGEKRAQWLCGGGDVQRAGETIKFEFQHKNLTPHEETIPEKYKEMDNGVSFDVDVTACEPPHRLVIWWPSPEGSNEIEFRLSEQNGKVKLELIQRGEIPAEHFLGSCAGWHTHLDIMADKMSGETPKPFWSTHEAFFQEYKARIKDHLASLK</sequence>
<organism evidence="3 4">
    <name type="scientific">Hyphococcus flavus</name>
    <dbReference type="NCBI Taxonomy" id="1866326"/>
    <lineage>
        <taxon>Bacteria</taxon>
        <taxon>Pseudomonadati</taxon>
        <taxon>Pseudomonadota</taxon>
        <taxon>Alphaproteobacteria</taxon>
        <taxon>Parvularculales</taxon>
        <taxon>Parvularculaceae</taxon>
        <taxon>Hyphococcus</taxon>
    </lineage>
</organism>
<dbReference type="InterPro" id="IPR013538">
    <property type="entry name" value="ASHA1/2-like_C"/>
</dbReference>